<keyword evidence="1" id="KW-0732">Signal</keyword>
<dbReference type="NCBIfam" id="TIGR02117">
    <property type="entry name" value="chp_urease_rgn"/>
    <property type="match status" value="1"/>
</dbReference>
<reference evidence="2" key="1">
    <citation type="submission" date="2022-08" db="EMBL/GenBank/DDBJ databases">
        <title>Genomic Encyclopedia of Type Strains, Phase III (KMG-III): the genomes of soil and plant-associated and newly described type strains.</title>
        <authorList>
            <person name="Whitman W."/>
        </authorList>
    </citation>
    <scope>NUCLEOTIDE SEQUENCE</scope>
    <source>
        <strain evidence="2">HMT 1</strain>
    </source>
</reference>
<keyword evidence="3" id="KW-1185">Reference proteome</keyword>
<evidence type="ECO:0000256" key="1">
    <source>
        <dbReference type="SAM" id="SignalP"/>
    </source>
</evidence>
<dbReference type="AlphaFoldDB" id="A0AAE3L464"/>
<name>A0AAE3L464_9GAMM</name>
<evidence type="ECO:0000313" key="2">
    <source>
        <dbReference type="EMBL" id="MCS3903383.1"/>
    </source>
</evidence>
<dbReference type="PROSITE" id="PS51257">
    <property type="entry name" value="PROKAR_LIPOPROTEIN"/>
    <property type="match status" value="1"/>
</dbReference>
<feature type="chain" id="PRO_5042101930" evidence="1">
    <location>
        <begin position="27"/>
        <end position="225"/>
    </location>
</feature>
<dbReference type="RefSeq" id="WP_259055108.1">
    <property type="nucleotide sequence ID" value="NZ_JANUCT010000008.1"/>
</dbReference>
<gene>
    <name evidence="2" type="ORF">J2T55_001404</name>
</gene>
<comment type="caution">
    <text evidence="2">The sequence shown here is derived from an EMBL/GenBank/DDBJ whole genome shotgun (WGS) entry which is preliminary data.</text>
</comment>
<sequence length="225" mass="24450">MHSILKHGRHLIGPLLLSLLAGCAGAAEPRTDRTAAPDVTIYVVSHGWHTGIVIPARQPGALAFLEDHFPAADATGWYEIGWGDRRFYQAGEGNLWLTLRAGLLPTASALHVVALPSMPGDYFRHGQVVELTVSEAGYRAMIARIADSFSRDNDDHIIEIGQGLYGNSRFFAATGLFHAFNNCNRWTAVMLKEAGVPLGTFMVLTADDVMEPLQALEHSDTIATD</sequence>
<organism evidence="2 3">
    <name type="scientific">Methylohalomonas lacus</name>
    <dbReference type="NCBI Taxonomy" id="398773"/>
    <lineage>
        <taxon>Bacteria</taxon>
        <taxon>Pseudomonadati</taxon>
        <taxon>Pseudomonadota</taxon>
        <taxon>Gammaproteobacteria</taxon>
        <taxon>Methylohalomonadales</taxon>
        <taxon>Methylohalomonadaceae</taxon>
        <taxon>Methylohalomonas</taxon>
    </lineage>
</organism>
<proteinExistence type="predicted"/>
<feature type="signal peptide" evidence="1">
    <location>
        <begin position="1"/>
        <end position="26"/>
    </location>
</feature>
<dbReference type="Proteomes" id="UP001204445">
    <property type="component" value="Unassembled WGS sequence"/>
</dbReference>
<dbReference type="EMBL" id="JANUCT010000008">
    <property type="protein sequence ID" value="MCS3903383.1"/>
    <property type="molecule type" value="Genomic_DNA"/>
</dbReference>
<evidence type="ECO:0000313" key="3">
    <source>
        <dbReference type="Proteomes" id="UP001204445"/>
    </source>
</evidence>
<accession>A0AAE3L464</accession>
<protein>
    <submittedName>
        <fullName evidence="2">Uncharacterized protein (TIGR02117 family)</fullName>
    </submittedName>
</protein>
<dbReference type="InterPro" id="IPR011727">
    <property type="entry name" value="CHP02117"/>
</dbReference>
<dbReference type="Pfam" id="PF09601">
    <property type="entry name" value="DUF2459"/>
    <property type="match status" value="1"/>
</dbReference>